<evidence type="ECO:0000313" key="1">
    <source>
        <dbReference type="EMBL" id="MCI84086.1"/>
    </source>
</evidence>
<proteinExistence type="predicted"/>
<feature type="non-terminal residue" evidence="1">
    <location>
        <position position="1"/>
    </location>
</feature>
<evidence type="ECO:0000313" key="2">
    <source>
        <dbReference type="Proteomes" id="UP000265520"/>
    </source>
</evidence>
<accession>A0A392V712</accession>
<organism evidence="1 2">
    <name type="scientific">Trifolium medium</name>
    <dbReference type="NCBI Taxonomy" id="97028"/>
    <lineage>
        <taxon>Eukaryota</taxon>
        <taxon>Viridiplantae</taxon>
        <taxon>Streptophyta</taxon>
        <taxon>Embryophyta</taxon>
        <taxon>Tracheophyta</taxon>
        <taxon>Spermatophyta</taxon>
        <taxon>Magnoliopsida</taxon>
        <taxon>eudicotyledons</taxon>
        <taxon>Gunneridae</taxon>
        <taxon>Pentapetalae</taxon>
        <taxon>rosids</taxon>
        <taxon>fabids</taxon>
        <taxon>Fabales</taxon>
        <taxon>Fabaceae</taxon>
        <taxon>Papilionoideae</taxon>
        <taxon>50 kb inversion clade</taxon>
        <taxon>NPAAA clade</taxon>
        <taxon>Hologalegina</taxon>
        <taxon>IRL clade</taxon>
        <taxon>Trifolieae</taxon>
        <taxon>Trifolium</taxon>
    </lineage>
</organism>
<protein>
    <submittedName>
        <fullName evidence="1">Uncharacterized protein</fullName>
    </submittedName>
</protein>
<name>A0A392V712_9FABA</name>
<dbReference type="Proteomes" id="UP000265520">
    <property type="component" value="Unassembled WGS sequence"/>
</dbReference>
<dbReference type="AlphaFoldDB" id="A0A392V712"/>
<comment type="caution">
    <text evidence="1">The sequence shown here is derived from an EMBL/GenBank/DDBJ whole genome shotgun (WGS) entry which is preliminary data.</text>
</comment>
<reference evidence="1 2" key="1">
    <citation type="journal article" date="2018" name="Front. Plant Sci.">
        <title>Red Clover (Trifolium pratense) and Zigzag Clover (T. medium) - A Picture of Genomic Similarities and Differences.</title>
        <authorList>
            <person name="Dluhosova J."/>
            <person name="Istvanek J."/>
            <person name="Nedelnik J."/>
            <person name="Repkova J."/>
        </authorList>
    </citation>
    <scope>NUCLEOTIDE SEQUENCE [LARGE SCALE GENOMIC DNA]</scope>
    <source>
        <strain evidence="2">cv. 10/8</strain>
        <tissue evidence="1">Leaf</tissue>
    </source>
</reference>
<keyword evidence="2" id="KW-1185">Reference proteome</keyword>
<dbReference type="EMBL" id="LXQA011082551">
    <property type="protein sequence ID" value="MCI84086.1"/>
    <property type="molecule type" value="Genomic_DNA"/>
</dbReference>
<sequence length="21" mass="2200">SSDVVTAFRFTESVVLVDASA</sequence>